<dbReference type="Pfam" id="PF14383">
    <property type="entry name" value="VARLMGL"/>
    <property type="match status" value="1"/>
</dbReference>
<dbReference type="PANTHER" id="PTHR40836:SF4">
    <property type="entry name" value="RB1-INDUCIBLE COILED-COIL PROTEIN"/>
    <property type="match status" value="1"/>
</dbReference>
<dbReference type="InterPro" id="IPR025486">
    <property type="entry name" value="DUF4378"/>
</dbReference>
<feature type="compositionally biased region" description="Basic and acidic residues" evidence="1">
    <location>
        <begin position="142"/>
        <end position="159"/>
    </location>
</feature>
<name>A0A8T0JKW2_PHAAN</name>
<dbReference type="InterPro" id="IPR032795">
    <property type="entry name" value="DUF3741-assoc"/>
</dbReference>
<evidence type="ECO:0000259" key="2">
    <source>
        <dbReference type="Pfam" id="PF14309"/>
    </source>
</evidence>
<reference evidence="4 5" key="1">
    <citation type="submission" date="2020-05" db="EMBL/GenBank/DDBJ databases">
        <title>Vigna angularis (adzuki bean) Var. LongXiaoDou No. 4 denovo assembly.</title>
        <authorList>
            <person name="Xiang H."/>
        </authorList>
    </citation>
    <scope>NUCLEOTIDE SEQUENCE [LARGE SCALE GENOMIC DNA]</scope>
    <source>
        <tissue evidence="4">Leaf</tissue>
    </source>
</reference>
<feature type="domain" description="DUF4378" evidence="2">
    <location>
        <begin position="751"/>
        <end position="918"/>
    </location>
</feature>
<evidence type="ECO:0000313" key="4">
    <source>
        <dbReference type="EMBL" id="KAG2376290.1"/>
    </source>
</evidence>
<sequence>MGGLLHFFEFNQGRMAKKVLARKRHHGGLEAPRNSLDLQVQTPQHYCPQGELSVYSLSLFCVLVNNDLSDLSFENDPSMCNYQVEEEGRPENNRYSNVGSMKKLINEELSKQSSTRQNAPSLVARLMGIDTMPLDTKYVVPSDKRMSENVGKKSSEKGLSRRGSVSWGSSNFNSSSQMDFESLYEDMDVDDNDDGWNKSFGEPRRRDHPQEEELQKFKKEFEAYQAARFQECSKVAEIDSVPKRLLAQENSNKEKVIHSDLVLQRAAAGKSADLDSHSFKTPPPESYGSEYRGDMMELVPATQRKTFPPRSRTLSRDFEESLMMKSCNRLDTSASPTRIVILKPGPESISNHEENWTISTGTIQGRNSIEDFLEEVKERLKCELQGKIVKKISVVRGSGIETPYNEKPSDPKLIARHIVKQVRESATRDADTNLLHSESTGSFKSEMQFNGATSPEVISRDTRKFLSDRLRNVVRSEARAGFPEGKSRSLALDSHKDGLQQGGDIMKYASNWEISKEDVEIQTGSFRHELDENIFLHRELSPRNLVRSLSAPVSRSGTSFGKLLLEDRHLLTGAQIRRKLEAVETMSVDVKKRKKDRFNIKERVSNFKYNIALRGRLFGRRVQSTVESRANEYGPMVRDVTSGPTIFCYVVFRKTPLSPISTPDVSSRDDTAVPQVARSENSNGRMMITLQLRPMATISLIQISEGSTFDLILPGKMRQLNQLESDGPEDFTMKHEASESDLDQLEDPAESYIRDLLVASGLYFGSWDKSLLRGDTFAKPIGNSVYEEVEESRRKWVKKDDESCIKDHNKNKPGHKVLLDLLNEALSVVLGPPLTLSRFRKKLSNSSMLLPSGKELLNLVWDIIRVSIYPPSDISTYSLDDLVAQHLGSIPWSELITDEINILERDIECLITDDLVEELTKDICSKMK</sequence>
<dbReference type="PANTHER" id="PTHR40836">
    <property type="entry name" value="RB1-INDUCIBLE COILED-COIL PROTEIN"/>
    <property type="match status" value="1"/>
</dbReference>
<dbReference type="Proteomes" id="UP000743370">
    <property type="component" value="Unassembled WGS sequence"/>
</dbReference>
<feature type="region of interest" description="Disordered" evidence="1">
    <location>
        <begin position="142"/>
        <end position="171"/>
    </location>
</feature>
<protein>
    <recommendedName>
        <fullName evidence="6">DUF4378 domain-containing protein</fullName>
    </recommendedName>
</protein>
<accession>A0A8T0JKW2</accession>
<evidence type="ECO:0000313" key="5">
    <source>
        <dbReference type="Proteomes" id="UP000743370"/>
    </source>
</evidence>
<comment type="caution">
    <text evidence="4">The sequence shown here is derived from an EMBL/GenBank/DDBJ whole genome shotgun (WGS) entry which is preliminary data.</text>
</comment>
<dbReference type="Pfam" id="PF14309">
    <property type="entry name" value="DUF4378"/>
    <property type="match status" value="1"/>
</dbReference>
<evidence type="ECO:0000256" key="1">
    <source>
        <dbReference type="SAM" id="MobiDB-lite"/>
    </source>
</evidence>
<evidence type="ECO:0000259" key="3">
    <source>
        <dbReference type="Pfam" id="PF14383"/>
    </source>
</evidence>
<dbReference type="EMBL" id="JABFOF010000010">
    <property type="protein sequence ID" value="KAG2376290.1"/>
    <property type="molecule type" value="Genomic_DNA"/>
</dbReference>
<proteinExistence type="predicted"/>
<feature type="domain" description="DUF3741" evidence="3">
    <location>
        <begin position="118"/>
        <end position="133"/>
    </location>
</feature>
<gene>
    <name evidence="4" type="ORF">HKW66_Vig0155560</name>
</gene>
<dbReference type="AlphaFoldDB" id="A0A8T0JKW2"/>
<evidence type="ECO:0008006" key="6">
    <source>
        <dbReference type="Google" id="ProtNLM"/>
    </source>
</evidence>
<organism evidence="4 5">
    <name type="scientific">Phaseolus angularis</name>
    <name type="common">Azuki bean</name>
    <name type="synonym">Vigna angularis</name>
    <dbReference type="NCBI Taxonomy" id="3914"/>
    <lineage>
        <taxon>Eukaryota</taxon>
        <taxon>Viridiplantae</taxon>
        <taxon>Streptophyta</taxon>
        <taxon>Embryophyta</taxon>
        <taxon>Tracheophyta</taxon>
        <taxon>Spermatophyta</taxon>
        <taxon>Magnoliopsida</taxon>
        <taxon>eudicotyledons</taxon>
        <taxon>Gunneridae</taxon>
        <taxon>Pentapetalae</taxon>
        <taxon>rosids</taxon>
        <taxon>fabids</taxon>
        <taxon>Fabales</taxon>
        <taxon>Fabaceae</taxon>
        <taxon>Papilionoideae</taxon>
        <taxon>50 kb inversion clade</taxon>
        <taxon>NPAAA clade</taxon>
        <taxon>indigoferoid/millettioid clade</taxon>
        <taxon>Phaseoleae</taxon>
        <taxon>Vigna</taxon>
    </lineage>
</organism>